<keyword evidence="2" id="KW-1185">Reference proteome</keyword>
<evidence type="ECO:0000313" key="1">
    <source>
        <dbReference type="EMBL" id="TLP57288.1"/>
    </source>
</evidence>
<dbReference type="AlphaFoldDB" id="A0A5R8YUV1"/>
<sequence length="645" mass="73265">MIDPRIAEADHYVKRCVQEDDLARSLCEQLWVPRAREAIAKLLGRFLASLDGATEDIPEKLRKLSLLYGHALDDLDLPEQSKHAIHALLRDLIHNDAEGGEALIVGLALGDALLERARFAIDIVPVALLARHNYLLVIGLTEATQTSLASSDHQLWGAFESLIAYENQLHEDPGHFRHKHRMDMLKGWQQETDMHELWHMHAWGMSCLGPEVLLLLMAARHADPKRYLQMAEKLTFPTIASDMLYTYDIRYDFDHLLVLLESAPTVLDEKGNWNRNIMAPLLLKVAFQHLQDLGNPPGTAEPIADLDETRAKVRSIVSVLLTRTDGRHLCVNWLVHLLTPLHRTWASQFVDTLIDECIIQLTINAFPAATLILPPMQKLKIGLQDLKDVTLPDKDGKRAYFHFFIALLLQSKAPVTADLRESFESLLVAARTQFGSSTQYKYGWQHTLVANLYLSENESIAHRWQVAFDRFASMLRRDRLDQAVRDLGVPSLFLAGVGIAMIRVGTSPDAQPALAAQMAELWSTVFEAAFHAHVCSDPFGTWAAVIEDLFRCFPRIQRLEGEDGSRPLLTYIERVGSDDRLLVLTITALGMEGLDLREFIDDDNLRDKVEDRITTYLAWSMQFESRQPPAYICSYWHNRRNRRVT</sequence>
<protein>
    <submittedName>
        <fullName evidence="1">Uncharacterized protein</fullName>
    </submittedName>
</protein>
<reference evidence="1 2" key="1">
    <citation type="submission" date="2019-05" db="EMBL/GenBank/DDBJ databases">
        <title>Pseudomonas sp. SC006 isolated from lettuce that can produce HBGAs.</title>
        <authorList>
            <person name="Wang D."/>
            <person name="Liao N."/>
            <person name="Liu D."/>
            <person name="Zhang Z."/>
            <person name="Zou S."/>
        </authorList>
    </citation>
    <scope>NUCLEOTIDE SEQUENCE [LARGE SCALE GENOMIC DNA]</scope>
    <source>
        <strain evidence="1 2">SC006</strain>
    </source>
</reference>
<name>A0A5R8YUV1_9PSED</name>
<dbReference type="EMBL" id="VAUO01000008">
    <property type="protein sequence ID" value="TLP57288.1"/>
    <property type="molecule type" value="Genomic_DNA"/>
</dbReference>
<organism evidence="1 2">
    <name type="scientific">Pseudomonas mosselii</name>
    <dbReference type="NCBI Taxonomy" id="78327"/>
    <lineage>
        <taxon>Bacteria</taxon>
        <taxon>Pseudomonadati</taxon>
        <taxon>Pseudomonadota</taxon>
        <taxon>Gammaproteobacteria</taxon>
        <taxon>Pseudomonadales</taxon>
        <taxon>Pseudomonadaceae</taxon>
        <taxon>Pseudomonas</taxon>
    </lineage>
</organism>
<dbReference type="RefSeq" id="WP_138220631.1">
    <property type="nucleotide sequence ID" value="NZ_VAUO01000008.1"/>
</dbReference>
<dbReference type="Proteomes" id="UP000309819">
    <property type="component" value="Unassembled WGS sequence"/>
</dbReference>
<gene>
    <name evidence="1" type="ORF">FEM01_16880</name>
</gene>
<comment type="caution">
    <text evidence="1">The sequence shown here is derived from an EMBL/GenBank/DDBJ whole genome shotgun (WGS) entry which is preliminary data.</text>
</comment>
<evidence type="ECO:0000313" key="2">
    <source>
        <dbReference type="Proteomes" id="UP000309819"/>
    </source>
</evidence>
<proteinExistence type="predicted"/>
<dbReference type="OrthoDB" id="9255671at2"/>
<accession>A0A5R8YUV1</accession>